<dbReference type="GeneID" id="87755346"/>
<feature type="chain" id="PRO_5011562608" description="Succinate dehydrogenase" evidence="1">
    <location>
        <begin position="22"/>
        <end position="167"/>
    </location>
</feature>
<gene>
    <name evidence="2" type="ORF">SAMN02910343_00299</name>
</gene>
<protein>
    <recommendedName>
        <fullName evidence="4">Succinate dehydrogenase</fullName>
    </recommendedName>
</protein>
<accession>A0A1G5V1G4</accession>
<evidence type="ECO:0008006" key="4">
    <source>
        <dbReference type="Google" id="ProtNLM"/>
    </source>
</evidence>
<evidence type="ECO:0000313" key="2">
    <source>
        <dbReference type="EMBL" id="SDA39702.1"/>
    </source>
</evidence>
<name>A0A1G5V1G4_9FIRM</name>
<dbReference type="AlphaFoldDB" id="A0A1G5V1G4"/>
<dbReference type="RefSeq" id="WP_091363098.1">
    <property type="nucleotide sequence ID" value="NZ_CAUWGZ010000007.1"/>
</dbReference>
<dbReference type="EMBL" id="FMXA01000004">
    <property type="protein sequence ID" value="SDA39702.1"/>
    <property type="molecule type" value="Genomic_DNA"/>
</dbReference>
<organism evidence="2 3">
    <name type="scientific">Allisonella histaminiformans</name>
    <dbReference type="NCBI Taxonomy" id="209880"/>
    <lineage>
        <taxon>Bacteria</taxon>
        <taxon>Bacillati</taxon>
        <taxon>Bacillota</taxon>
        <taxon>Negativicutes</taxon>
        <taxon>Veillonellales</taxon>
        <taxon>Veillonellaceae</taxon>
        <taxon>Allisonella</taxon>
    </lineage>
</organism>
<evidence type="ECO:0000256" key="1">
    <source>
        <dbReference type="SAM" id="SignalP"/>
    </source>
</evidence>
<dbReference type="OrthoDB" id="1633837at2"/>
<sequence>MKKILVLIIALAAAIAGGYFAATSFFTSSWEGTWWGVQDAGLNWSGDNIKILETFTFTSNGDSIIVDQKVQRGARELTGDLSGTAVRDGGRLTITPADGSSPVSFSFNRMNHTIETSLTNADGTPVVLKKVSDSDSAEIEKIRSEIVRTAQNPANAIDTTISHDDNE</sequence>
<proteinExistence type="predicted"/>
<reference evidence="2 3" key="1">
    <citation type="submission" date="2016-10" db="EMBL/GenBank/DDBJ databases">
        <authorList>
            <person name="de Groot N.N."/>
        </authorList>
    </citation>
    <scope>NUCLEOTIDE SEQUENCE [LARGE SCALE GENOMIC DNA]</scope>
    <source>
        <strain evidence="2 3">DSM 15230</strain>
    </source>
</reference>
<keyword evidence="1" id="KW-0732">Signal</keyword>
<dbReference type="Proteomes" id="UP000199689">
    <property type="component" value="Unassembled WGS sequence"/>
</dbReference>
<feature type="signal peptide" evidence="1">
    <location>
        <begin position="1"/>
        <end position="21"/>
    </location>
</feature>
<keyword evidence="3" id="KW-1185">Reference proteome</keyword>
<evidence type="ECO:0000313" key="3">
    <source>
        <dbReference type="Proteomes" id="UP000199689"/>
    </source>
</evidence>